<proteinExistence type="predicted"/>
<keyword evidence="1" id="KW-0812">Transmembrane</keyword>
<feature type="transmembrane region" description="Helical" evidence="1">
    <location>
        <begin position="38"/>
        <end position="56"/>
    </location>
</feature>
<accession>A0A0F0GG52</accession>
<organism evidence="2 3">
    <name type="scientific">Lentzea aerocolonigenes</name>
    <name type="common">Lechevalieria aerocolonigenes</name>
    <name type="synonym">Saccharothrix aerocolonigenes</name>
    <dbReference type="NCBI Taxonomy" id="68170"/>
    <lineage>
        <taxon>Bacteria</taxon>
        <taxon>Bacillati</taxon>
        <taxon>Actinomycetota</taxon>
        <taxon>Actinomycetes</taxon>
        <taxon>Pseudonocardiales</taxon>
        <taxon>Pseudonocardiaceae</taxon>
        <taxon>Lentzea</taxon>
    </lineage>
</organism>
<dbReference type="AlphaFoldDB" id="A0A0F0GG52"/>
<feature type="transmembrane region" description="Helical" evidence="1">
    <location>
        <begin position="101"/>
        <end position="124"/>
    </location>
</feature>
<evidence type="ECO:0000313" key="3">
    <source>
        <dbReference type="Proteomes" id="UP000033393"/>
    </source>
</evidence>
<evidence type="ECO:0000256" key="1">
    <source>
        <dbReference type="SAM" id="Phobius"/>
    </source>
</evidence>
<reference evidence="2 3" key="1">
    <citation type="submission" date="2015-02" db="EMBL/GenBank/DDBJ databases">
        <authorList>
            <person name="Ju K.-S."/>
            <person name="Doroghazi J.R."/>
            <person name="Metcalf W."/>
        </authorList>
    </citation>
    <scope>NUCLEOTIDE SEQUENCE [LARGE SCALE GENOMIC DNA]</scope>
    <source>
        <strain evidence="2 3">NRRL B-16140</strain>
    </source>
</reference>
<dbReference type="PATRIC" id="fig|68170.10.peg.9686"/>
<gene>
    <name evidence="2" type="ORF">UK23_37025</name>
</gene>
<evidence type="ECO:0008006" key="4">
    <source>
        <dbReference type="Google" id="ProtNLM"/>
    </source>
</evidence>
<comment type="caution">
    <text evidence="2">The sequence shown here is derived from an EMBL/GenBank/DDBJ whole genome shotgun (WGS) entry which is preliminary data.</text>
</comment>
<evidence type="ECO:0000313" key="2">
    <source>
        <dbReference type="EMBL" id="KJK42484.1"/>
    </source>
</evidence>
<keyword evidence="1" id="KW-0472">Membrane</keyword>
<keyword evidence="3" id="KW-1185">Reference proteome</keyword>
<protein>
    <recommendedName>
        <fullName evidence="4">Integral membrane protein</fullName>
    </recommendedName>
</protein>
<dbReference type="EMBL" id="JYJG01000348">
    <property type="protein sequence ID" value="KJK42484.1"/>
    <property type="molecule type" value="Genomic_DNA"/>
</dbReference>
<feature type="transmembrane region" description="Helical" evidence="1">
    <location>
        <begin position="68"/>
        <end position="89"/>
    </location>
</feature>
<name>A0A0F0GG52_LENAE</name>
<dbReference type="Proteomes" id="UP000033393">
    <property type="component" value="Unassembled WGS sequence"/>
</dbReference>
<sequence length="130" mass="13961">MGVCAGLLAGGGFAATLEGWTWYCYPPAGHTGCGDSYPLVYALVFVFWMLVAGGLLHAGFRMARAERSWSATGVGSGLWVVLIVGVVWFKAMFLEMYHDESALFLMEAEVVTAGVAYLVAALTVGRARTW</sequence>
<keyword evidence="1" id="KW-1133">Transmembrane helix</keyword>